<name>A0A1H6KTD5_9GAMM</name>
<proteinExistence type="predicted"/>
<keyword evidence="1" id="KW-1133">Transmembrane helix</keyword>
<accession>A0A1H6KTD5</accession>
<keyword evidence="1" id="KW-0812">Transmembrane</keyword>
<reference evidence="3" key="1">
    <citation type="submission" date="2016-06" db="EMBL/GenBank/DDBJ databases">
        <authorList>
            <person name="Petersen J."/>
            <person name="Sayavedra L."/>
        </authorList>
    </citation>
    <scope>NUCLEOTIDE SEQUENCE [LARGE SCALE GENOMIC DNA]</scope>
    <source>
        <strain evidence="3">BazSymA</strain>
    </source>
</reference>
<evidence type="ECO:0000313" key="3">
    <source>
        <dbReference type="Proteomes" id="UP000198988"/>
    </source>
</evidence>
<organism evidence="2 3">
    <name type="scientific">Bathymodiolus azoricus thioautotrophic gill symbiont</name>
    <dbReference type="NCBI Taxonomy" id="235205"/>
    <lineage>
        <taxon>Bacteria</taxon>
        <taxon>Pseudomonadati</taxon>
        <taxon>Pseudomonadota</taxon>
        <taxon>Gammaproteobacteria</taxon>
        <taxon>sulfur-oxidizing symbionts</taxon>
    </lineage>
</organism>
<keyword evidence="1" id="KW-0472">Membrane</keyword>
<evidence type="ECO:0000256" key="1">
    <source>
        <dbReference type="SAM" id="Phobius"/>
    </source>
</evidence>
<sequence length="43" mass="4879">MLIFCVFLRWIFLVLIMILVGIITHSTDLILAPLPPLKAMAQL</sequence>
<protein>
    <submittedName>
        <fullName evidence="2">Uncharacterized protein</fullName>
    </submittedName>
</protein>
<evidence type="ECO:0000313" key="2">
    <source>
        <dbReference type="EMBL" id="SEH76194.1"/>
    </source>
</evidence>
<feature type="transmembrane region" description="Helical" evidence="1">
    <location>
        <begin position="7"/>
        <end position="27"/>
    </location>
</feature>
<dbReference type="AlphaFoldDB" id="A0A1H6KTD5"/>
<dbReference type="Proteomes" id="UP000198988">
    <property type="component" value="Unassembled WGS sequence"/>
</dbReference>
<dbReference type="EMBL" id="CDSC02000175">
    <property type="protein sequence ID" value="SEH76194.1"/>
    <property type="molecule type" value="Genomic_DNA"/>
</dbReference>
<gene>
    <name evidence="2" type="ORF">BAZSYMA_ACONTIG38414_1</name>
</gene>